<evidence type="ECO:0000313" key="2">
    <source>
        <dbReference type="Proteomes" id="UP001549920"/>
    </source>
</evidence>
<proteinExistence type="predicted"/>
<dbReference type="Proteomes" id="UP001549920">
    <property type="component" value="Unassembled WGS sequence"/>
</dbReference>
<sequence>MEKNADAVSIYAACSHHERAQPVTVLDEATVRSFSNDYRVLPLFEMKLYDNAQLRHHSLRRNRLLSCRWRRYVDTRLSRTRYPFQFPRVDDFHFYNYHNRYAPAQSISKGARHHRQMGIGPGVDKYGQLPIPIDMHLRKTVGKL</sequence>
<dbReference type="EMBL" id="JBEUOH010000031">
    <property type="protein sequence ID" value="KAL0853077.1"/>
    <property type="molecule type" value="Genomic_DNA"/>
</dbReference>
<comment type="caution">
    <text evidence="1">The sequence shown here is derived from an EMBL/GenBank/DDBJ whole genome shotgun (WGS) entry which is preliminary data.</text>
</comment>
<protein>
    <submittedName>
        <fullName evidence="1">Uncharacterized protein</fullName>
    </submittedName>
</protein>
<keyword evidence="2" id="KW-1185">Reference proteome</keyword>
<organism evidence="1 2">
    <name type="scientific">Loxostege sticticalis</name>
    <name type="common">Beet webworm moth</name>
    <dbReference type="NCBI Taxonomy" id="481309"/>
    <lineage>
        <taxon>Eukaryota</taxon>
        <taxon>Metazoa</taxon>
        <taxon>Ecdysozoa</taxon>
        <taxon>Arthropoda</taxon>
        <taxon>Hexapoda</taxon>
        <taxon>Insecta</taxon>
        <taxon>Pterygota</taxon>
        <taxon>Neoptera</taxon>
        <taxon>Endopterygota</taxon>
        <taxon>Lepidoptera</taxon>
        <taxon>Glossata</taxon>
        <taxon>Ditrysia</taxon>
        <taxon>Pyraloidea</taxon>
        <taxon>Crambidae</taxon>
        <taxon>Pyraustinae</taxon>
        <taxon>Loxostege</taxon>
    </lineage>
</organism>
<evidence type="ECO:0000313" key="1">
    <source>
        <dbReference type="EMBL" id="KAL0853077.1"/>
    </source>
</evidence>
<name>A0ABR3H0R6_LOXSC</name>
<accession>A0ABR3H0R6</accession>
<reference evidence="1 2" key="1">
    <citation type="submission" date="2024-06" db="EMBL/GenBank/DDBJ databases">
        <title>A chromosome-level genome assembly of beet webworm, Loxostege sticticalis.</title>
        <authorList>
            <person name="Zhang Y."/>
        </authorList>
    </citation>
    <scope>NUCLEOTIDE SEQUENCE [LARGE SCALE GENOMIC DNA]</scope>
    <source>
        <strain evidence="1">AQ026</strain>
        <tissue evidence="1">Whole body</tissue>
    </source>
</reference>
<gene>
    <name evidence="1" type="ORF">ABMA27_012852</name>
</gene>